<evidence type="ECO:0000313" key="4">
    <source>
        <dbReference type="Proteomes" id="UP000299211"/>
    </source>
</evidence>
<organism evidence="3 4">
    <name type="scientific">Streptomyces avermitilis</name>
    <dbReference type="NCBI Taxonomy" id="33903"/>
    <lineage>
        <taxon>Bacteria</taxon>
        <taxon>Bacillati</taxon>
        <taxon>Actinomycetota</taxon>
        <taxon>Actinomycetes</taxon>
        <taxon>Kitasatosporales</taxon>
        <taxon>Streptomycetaceae</taxon>
        <taxon>Streptomyces</taxon>
    </lineage>
</organism>
<evidence type="ECO:0000313" key="2">
    <source>
        <dbReference type="EMBL" id="GDY63677.1"/>
    </source>
</evidence>
<evidence type="ECO:0000313" key="5">
    <source>
        <dbReference type="Proteomes" id="UP000302139"/>
    </source>
</evidence>
<dbReference type="Proteomes" id="UP000302139">
    <property type="component" value="Unassembled WGS sequence"/>
</dbReference>
<dbReference type="GeneID" id="41540787"/>
<accession>A0A4D4MXX0</accession>
<protein>
    <submittedName>
        <fullName evidence="3">Uncharacterized protein</fullName>
    </submittedName>
</protein>
<reference evidence="3 4" key="1">
    <citation type="submission" date="2019-04" db="EMBL/GenBank/DDBJ databases">
        <title>Draft genome sequences of Streptomyces avermitilis ATCC 31267.</title>
        <authorList>
            <person name="Komaki H."/>
            <person name="Tamura T."/>
            <person name="Hosoyama A."/>
        </authorList>
    </citation>
    <scope>NUCLEOTIDE SEQUENCE [LARGE SCALE GENOMIC DNA]</scope>
    <source>
        <strain evidence="3 4">ATCC 31267</strain>
    </source>
</reference>
<feature type="transmembrane region" description="Helical" evidence="1">
    <location>
        <begin position="106"/>
        <end position="128"/>
    </location>
</feature>
<dbReference type="RefSeq" id="WP_037644762.1">
    <property type="nucleotide sequence ID" value="NZ_BAABTN010000080.1"/>
</dbReference>
<sequence length="178" mass="19725">MTVKWSVAKIAVAHFKTYWDASKDRPMASDYATFIGIPVVLAIFAAVMTHMGHFHVRDVSKLIGGMGVFTGLLFGLLTNVFTLSLRVRRDEGLDPEHAVVKQVRELFYNVSWAVVIGCTLITMLILAAATHSTTSALGSIWTGVLTFLVLHLMLTILMALKRLWFAHDKVAKLPAKQK</sequence>
<proteinExistence type="predicted"/>
<dbReference type="EMBL" id="BJHX01000001">
    <property type="protein sequence ID" value="GDY63677.1"/>
    <property type="molecule type" value="Genomic_DNA"/>
</dbReference>
<dbReference type="Proteomes" id="UP000299211">
    <property type="component" value="Unassembled WGS sequence"/>
</dbReference>
<feature type="transmembrane region" description="Helical" evidence="1">
    <location>
        <begin position="31"/>
        <end position="51"/>
    </location>
</feature>
<evidence type="ECO:0000313" key="3">
    <source>
        <dbReference type="EMBL" id="GDY76179.1"/>
    </source>
</evidence>
<keyword evidence="1" id="KW-1133">Transmembrane helix</keyword>
<comment type="caution">
    <text evidence="3">The sequence shown here is derived from an EMBL/GenBank/DDBJ whole genome shotgun (WGS) entry which is preliminary data.</text>
</comment>
<evidence type="ECO:0000256" key="1">
    <source>
        <dbReference type="SAM" id="Phobius"/>
    </source>
</evidence>
<feature type="transmembrane region" description="Helical" evidence="1">
    <location>
        <begin position="63"/>
        <end position="85"/>
    </location>
</feature>
<dbReference type="AlphaFoldDB" id="A0A4D4MXX0"/>
<dbReference type="EMBL" id="BJHY01000001">
    <property type="protein sequence ID" value="GDY76179.1"/>
    <property type="molecule type" value="Genomic_DNA"/>
</dbReference>
<reference evidence="2 5" key="2">
    <citation type="submission" date="2019-04" db="EMBL/GenBank/DDBJ databases">
        <title>Draft genome sequences of Streptomyces avermitilis NBRC 14893.</title>
        <authorList>
            <person name="Komaki H."/>
            <person name="Tamura T."/>
            <person name="Hosoyama A."/>
        </authorList>
    </citation>
    <scope>NUCLEOTIDE SEQUENCE [LARGE SCALE GENOMIC DNA]</scope>
    <source>
        <strain evidence="2 5">NBRC 14893</strain>
    </source>
</reference>
<feature type="transmembrane region" description="Helical" evidence="1">
    <location>
        <begin position="140"/>
        <end position="160"/>
    </location>
</feature>
<keyword evidence="1" id="KW-0472">Membrane</keyword>
<keyword evidence="1" id="KW-0812">Transmembrane</keyword>
<name>A0A4D4MXX0_STRAX</name>
<gene>
    <name evidence="2" type="ORF">SAV14893_030700</name>
    <name evidence="3" type="ORF">SAV31267_056640</name>
</gene>